<name>A0ABP0N2W1_9DINO</name>
<keyword evidence="2" id="KW-0732">Signal</keyword>
<evidence type="ECO:0000256" key="1">
    <source>
        <dbReference type="SAM" id="MobiDB-lite"/>
    </source>
</evidence>
<accession>A0ABP0N2W1</accession>
<dbReference type="EMBL" id="CAXAMN010021339">
    <property type="protein sequence ID" value="CAK9058120.1"/>
    <property type="molecule type" value="Genomic_DNA"/>
</dbReference>
<evidence type="ECO:0000313" key="3">
    <source>
        <dbReference type="EMBL" id="CAK9058120.1"/>
    </source>
</evidence>
<feature type="chain" id="PRO_5045948477" description="Secreted protein" evidence="2">
    <location>
        <begin position="24"/>
        <end position="129"/>
    </location>
</feature>
<evidence type="ECO:0000313" key="4">
    <source>
        <dbReference type="Proteomes" id="UP001642484"/>
    </source>
</evidence>
<evidence type="ECO:0008006" key="5">
    <source>
        <dbReference type="Google" id="ProtNLM"/>
    </source>
</evidence>
<dbReference type="PROSITE" id="PS51257">
    <property type="entry name" value="PROKAR_LIPOPROTEIN"/>
    <property type="match status" value="1"/>
</dbReference>
<sequence>MTTQRCITVVACQLVSMLQLSMATWTFCGCCSRHKGRCDNSSCGLQLGCLYVVRFLLNARPDKASKEDGEAGSSFVACSSASPHGSGAAFVESNPSRRSHSTRIDCCLNKDIRKLSGCLSRLELSANSE</sequence>
<feature type="signal peptide" evidence="2">
    <location>
        <begin position="1"/>
        <end position="23"/>
    </location>
</feature>
<organism evidence="3 4">
    <name type="scientific">Durusdinium trenchii</name>
    <dbReference type="NCBI Taxonomy" id="1381693"/>
    <lineage>
        <taxon>Eukaryota</taxon>
        <taxon>Sar</taxon>
        <taxon>Alveolata</taxon>
        <taxon>Dinophyceae</taxon>
        <taxon>Suessiales</taxon>
        <taxon>Symbiodiniaceae</taxon>
        <taxon>Durusdinium</taxon>
    </lineage>
</organism>
<evidence type="ECO:0000256" key="2">
    <source>
        <dbReference type="SAM" id="SignalP"/>
    </source>
</evidence>
<reference evidence="3 4" key="1">
    <citation type="submission" date="2024-02" db="EMBL/GenBank/DDBJ databases">
        <authorList>
            <person name="Chen Y."/>
            <person name="Shah S."/>
            <person name="Dougan E. K."/>
            <person name="Thang M."/>
            <person name="Chan C."/>
        </authorList>
    </citation>
    <scope>NUCLEOTIDE SEQUENCE [LARGE SCALE GENOMIC DNA]</scope>
</reference>
<proteinExistence type="predicted"/>
<feature type="region of interest" description="Disordered" evidence="1">
    <location>
        <begin position="80"/>
        <end position="101"/>
    </location>
</feature>
<gene>
    <name evidence="3" type="ORF">CCMP2556_LOCUS28645</name>
</gene>
<protein>
    <recommendedName>
        <fullName evidence="5">Secreted protein</fullName>
    </recommendedName>
</protein>
<keyword evidence="4" id="KW-1185">Reference proteome</keyword>
<comment type="caution">
    <text evidence="3">The sequence shown here is derived from an EMBL/GenBank/DDBJ whole genome shotgun (WGS) entry which is preliminary data.</text>
</comment>
<dbReference type="Proteomes" id="UP001642484">
    <property type="component" value="Unassembled WGS sequence"/>
</dbReference>